<protein>
    <submittedName>
        <fullName evidence="2">Uncharacterized protein</fullName>
    </submittedName>
</protein>
<evidence type="ECO:0000256" key="1">
    <source>
        <dbReference type="SAM" id="Phobius"/>
    </source>
</evidence>
<feature type="transmembrane region" description="Helical" evidence="1">
    <location>
        <begin position="15"/>
        <end position="34"/>
    </location>
</feature>
<accession>A0ABD6BEF9</accession>
<dbReference type="Proteomes" id="UP001597076">
    <property type="component" value="Unassembled WGS sequence"/>
</dbReference>
<sequence length="50" mass="5456">MFDALLHTGTEHPNLMPIVVASFLTFVAGLGAAYSERVREFVRTLSSSSE</sequence>
<dbReference type="AlphaFoldDB" id="A0ABD6BEF9"/>
<keyword evidence="1" id="KW-0472">Membrane</keyword>
<proteinExistence type="predicted"/>
<dbReference type="RefSeq" id="WP_390285363.1">
    <property type="nucleotide sequence ID" value="NZ_JBHUDI010000003.1"/>
</dbReference>
<gene>
    <name evidence="2" type="ORF">ACFR99_06125</name>
</gene>
<reference evidence="2 3" key="1">
    <citation type="journal article" date="2019" name="Int. J. Syst. Evol. Microbiol.">
        <title>The Global Catalogue of Microorganisms (GCM) 10K type strain sequencing project: providing services to taxonomists for standard genome sequencing and annotation.</title>
        <authorList>
            <consortium name="The Broad Institute Genomics Platform"/>
            <consortium name="The Broad Institute Genome Sequencing Center for Infectious Disease"/>
            <person name="Wu L."/>
            <person name="Ma J."/>
        </authorList>
    </citation>
    <scope>NUCLEOTIDE SEQUENCE [LARGE SCALE GENOMIC DNA]</scope>
    <source>
        <strain evidence="2 3">CGMCC 1.12230</strain>
    </source>
</reference>
<evidence type="ECO:0000313" key="3">
    <source>
        <dbReference type="Proteomes" id="UP001597076"/>
    </source>
</evidence>
<keyword evidence="1" id="KW-1133">Transmembrane helix</keyword>
<keyword evidence="1" id="KW-0812">Transmembrane</keyword>
<comment type="caution">
    <text evidence="2">The sequence shown here is derived from an EMBL/GenBank/DDBJ whole genome shotgun (WGS) entry which is preliminary data.</text>
</comment>
<name>A0ABD6BEF9_9EURY</name>
<dbReference type="EMBL" id="JBHUDI010000003">
    <property type="protein sequence ID" value="MFD1563119.1"/>
    <property type="molecule type" value="Genomic_DNA"/>
</dbReference>
<organism evidence="2 3">
    <name type="scientific">Haloarchaeobius amylolyticus</name>
    <dbReference type="NCBI Taxonomy" id="1198296"/>
    <lineage>
        <taxon>Archaea</taxon>
        <taxon>Methanobacteriati</taxon>
        <taxon>Methanobacteriota</taxon>
        <taxon>Stenosarchaea group</taxon>
        <taxon>Halobacteria</taxon>
        <taxon>Halobacteriales</taxon>
        <taxon>Halorubellaceae</taxon>
        <taxon>Haloarchaeobius</taxon>
    </lineage>
</organism>
<keyword evidence="3" id="KW-1185">Reference proteome</keyword>
<evidence type="ECO:0000313" key="2">
    <source>
        <dbReference type="EMBL" id="MFD1563119.1"/>
    </source>
</evidence>